<accession>A0A8S9PG11</accession>
<evidence type="ECO:0000313" key="1">
    <source>
        <dbReference type="EMBL" id="KAF3522423.1"/>
    </source>
</evidence>
<comment type="caution">
    <text evidence="1">The sequence shown here is derived from an EMBL/GenBank/DDBJ whole genome shotgun (WGS) entry which is preliminary data.</text>
</comment>
<dbReference type="Proteomes" id="UP000712600">
    <property type="component" value="Unassembled WGS sequence"/>
</dbReference>
<dbReference type="AlphaFoldDB" id="A0A8S9PG11"/>
<name>A0A8S9PG11_BRACR</name>
<organism evidence="1 2">
    <name type="scientific">Brassica cretica</name>
    <name type="common">Mustard</name>
    <dbReference type="NCBI Taxonomy" id="69181"/>
    <lineage>
        <taxon>Eukaryota</taxon>
        <taxon>Viridiplantae</taxon>
        <taxon>Streptophyta</taxon>
        <taxon>Embryophyta</taxon>
        <taxon>Tracheophyta</taxon>
        <taxon>Spermatophyta</taxon>
        <taxon>Magnoliopsida</taxon>
        <taxon>eudicotyledons</taxon>
        <taxon>Gunneridae</taxon>
        <taxon>Pentapetalae</taxon>
        <taxon>rosids</taxon>
        <taxon>malvids</taxon>
        <taxon>Brassicales</taxon>
        <taxon>Brassicaceae</taxon>
        <taxon>Brassiceae</taxon>
        <taxon>Brassica</taxon>
    </lineage>
</organism>
<evidence type="ECO:0008006" key="3">
    <source>
        <dbReference type="Google" id="ProtNLM"/>
    </source>
</evidence>
<protein>
    <recommendedName>
        <fullName evidence="3">NYN domain-containing protein</fullName>
    </recommendedName>
</protein>
<proteinExistence type="predicted"/>
<gene>
    <name evidence="1" type="ORF">F2Q69_00049438</name>
</gene>
<sequence length="210" mass="23777">MATSATDFPPDSMMLKLDCGEEMKSTGFCPYGSMKEEQYKRVSSLGRDLDKYKETMSKRLDCQKGSASGHKIDKITQAPDPHIHSALEPIENPLAATTDVKNPVKKTEKKRGGGFLSVSASKHLLERERIMLSEYARFFAEDFSLVVIISGNKDFVPAINKMTYRGFEVVSGKERARRGTQTGRVTTYVVQFRNERMCEEEDLYPRLFVI</sequence>
<reference evidence="1" key="1">
    <citation type="submission" date="2019-12" db="EMBL/GenBank/DDBJ databases">
        <title>Genome sequencing and annotation of Brassica cretica.</title>
        <authorList>
            <person name="Studholme D.J."/>
            <person name="Sarris P."/>
        </authorList>
    </citation>
    <scope>NUCLEOTIDE SEQUENCE</scope>
    <source>
        <strain evidence="1">PFS-109/04</strain>
        <tissue evidence="1">Leaf</tissue>
    </source>
</reference>
<dbReference type="EMBL" id="QGKX02001347">
    <property type="protein sequence ID" value="KAF3522423.1"/>
    <property type="molecule type" value="Genomic_DNA"/>
</dbReference>
<evidence type="ECO:0000313" key="2">
    <source>
        <dbReference type="Proteomes" id="UP000712600"/>
    </source>
</evidence>